<dbReference type="RefSeq" id="WP_318651258.1">
    <property type="nucleotide sequence ID" value="NZ_CP137852.1"/>
</dbReference>
<reference evidence="1 2" key="1">
    <citation type="submission" date="2023-11" db="EMBL/GenBank/DDBJ databases">
        <title>Arctic aerobic anoxygenic photoheterotroph Sediminicoccus rosea KRV36 adapts its photosynthesis to long days of polar summer.</title>
        <authorList>
            <person name="Tomasch J."/>
            <person name="Kopejtka K."/>
            <person name="Bily T."/>
            <person name="Gardiner A.T."/>
            <person name="Gardian Z."/>
            <person name="Shivaramu S."/>
            <person name="Koblizek M."/>
            <person name="Engelhardt F."/>
            <person name="Kaftan D."/>
        </authorList>
    </citation>
    <scope>NUCLEOTIDE SEQUENCE [LARGE SCALE GENOMIC DNA]</scope>
    <source>
        <strain evidence="1 2">R-30</strain>
    </source>
</reference>
<gene>
    <name evidence="1" type="ORF">R9Z33_10575</name>
</gene>
<dbReference type="SUPFAM" id="SSF54593">
    <property type="entry name" value="Glyoxalase/Bleomycin resistance protein/Dihydroxybiphenyl dioxygenase"/>
    <property type="match status" value="1"/>
</dbReference>
<proteinExistence type="predicted"/>
<dbReference type="Gene3D" id="3.10.180.10">
    <property type="entry name" value="2,3-Dihydroxybiphenyl 1,2-Dioxygenase, domain 1"/>
    <property type="match status" value="1"/>
</dbReference>
<accession>A0ABZ0PP39</accession>
<dbReference type="InterPro" id="IPR029068">
    <property type="entry name" value="Glyas_Bleomycin-R_OHBP_Dase"/>
</dbReference>
<protein>
    <submittedName>
        <fullName evidence="1">VOC family protein</fullName>
    </submittedName>
</protein>
<sequence length="119" mass="13507">MNDPARCIPILASLDLEETMRFYTEQLGFAGESWGDYAILRRESMELHFCLTTDRVHPEHTSCYIRGGQVPLLHAEFAARGVAGLSAFTVRPWDMKEFTIHDPHGNLLRFGCAPQEIVE</sequence>
<dbReference type="EMBL" id="CP137852">
    <property type="protein sequence ID" value="WPB87305.1"/>
    <property type="molecule type" value="Genomic_DNA"/>
</dbReference>
<evidence type="ECO:0000313" key="1">
    <source>
        <dbReference type="EMBL" id="WPB87305.1"/>
    </source>
</evidence>
<keyword evidence="2" id="KW-1185">Reference proteome</keyword>
<organism evidence="1 2">
    <name type="scientific">Sediminicoccus rosea</name>
    <dbReference type="NCBI Taxonomy" id="1225128"/>
    <lineage>
        <taxon>Bacteria</taxon>
        <taxon>Pseudomonadati</taxon>
        <taxon>Pseudomonadota</taxon>
        <taxon>Alphaproteobacteria</taxon>
        <taxon>Acetobacterales</taxon>
        <taxon>Roseomonadaceae</taxon>
        <taxon>Sediminicoccus</taxon>
    </lineage>
</organism>
<dbReference type="Proteomes" id="UP001305521">
    <property type="component" value="Chromosome"/>
</dbReference>
<name>A0ABZ0PP39_9PROT</name>
<evidence type="ECO:0000313" key="2">
    <source>
        <dbReference type="Proteomes" id="UP001305521"/>
    </source>
</evidence>